<protein>
    <recommendedName>
        <fullName evidence="9">Na+/H+ antiporter MnhB subunit-related protein domain-containing protein</fullName>
    </recommendedName>
</protein>
<evidence type="ECO:0000313" key="10">
    <source>
        <dbReference type="EMBL" id="GAA1566580.1"/>
    </source>
</evidence>
<feature type="transmembrane region" description="Helical" evidence="8">
    <location>
        <begin position="186"/>
        <end position="205"/>
    </location>
</feature>
<dbReference type="Proteomes" id="UP001500190">
    <property type="component" value="Unassembled WGS sequence"/>
</dbReference>
<name>A0ABP4NS51_9ACTN</name>
<keyword evidence="3" id="KW-1003">Cell membrane</keyword>
<feature type="domain" description="Na+/H+ antiporter MnhB subunit-related protein" evidence="9">
    <location>
        <begin position="156"/>
        <end position="276"/>
    </location>
</feature>
<reference evidence="11" key="1">
    <citation type="journal article" date="2019" name="Int. J. Syst. Evol. Microbiol.">
        <title>The Global Catalogue of Microorganisms (GCM) 10K type strain sequencing project: providing services to taxonomists for standard genome sequencing and annotation.</title>
        <authorList>
            <consortium name="The Broad Institute Genomics Platform"/>
            <consortium name="The Broad Institute Genome Sequencing Center for Infectious Disease"/>
            <person name="Wu L."/>
            <person name="Ma J."/>
        </authorList>
    </citation>
    <scope>NUCLEOTIDE SEQUENCE [LARGE SCALE GENOMIC DNA]</scope>
    <source>
        <strain evidence="11">JCM 14304</strain>
    </source>
</reference>
<evidence type="ECO:0000256" key="4">
    <source>
        <dbReference type="ARBA" id="ARBA00022692"/>
    </source>
</evidence>
<evidence type="ECO:0000256" key="1">
    <source>
        <dbReference type="ARBA" id="ARBA00004651"/>
    </source>
</evidence>
<evidence type="ECO:0000256" key="2">
    <source>
        <dbReference type="ARBA" id="ARBA00009425"/>
    </source>
</evidence>
<evidence type="ECO:0000256" key="5">
    <source>
        <dbReference type="ARBA" id="ARBA00022989"/>
    </source>
</evidence>
<comment type="similarity">
    <text evidence="2">Belongs to the CPA3 antiporters (TC 2.A.63) subunit B family.</text>
</comment>
<evidence type="ECO:0000256" key="6">
    <source>
        <dbReference type="ARBA" id="ARBA00023136"/>
    </source>
</evidence>
<evidence type="ECO:0000256" key="8">
    <source>
        <dbReference type="SAM" id="Phobius"/>
    </source>
</evidence>
<evidence type="ECO:0000256" key="3">
    <source>
        <dbReference type="ARBA" id="ARBA00022475"/>
    </source>
</evidence>
<sequence>MRTLVGWVLGGATAGVLALGVVDLPREGAGLPQIAREALRVALPQWHTTEPVSEVVYGTRAFDTFGETFLLLAAVVSVLLLGRHRERRREYFGEEEAGKEEQQYENPGDEPVGPSERSAREADARESGGRPAAAVTPDAEKVGTAAPEPAWGMTAVVRLAVRWVVPVLAVAGLYLMLQGYSPGGGFPAGVVLVGLVLLVYAGFGYRRIARVVRPGPLEVVELIGALLVIVVLALGFLRGSFGANWLPLAPERTFRSGGTMQAFSAAELIEVGTGLTIVIFSILAVRHDWTPANPDDSDGKDEQ</sequence>
<dbReference type="PANTHER" id="PTHR33932">
    <property type="entry name" value="NA(+)/H(+) ANTIPORTER SUBUNIT B"/>
    <property type="match status" value="1"/>
</dbReference>
<gene>
    <name evidence="10" type="ORF">GCM10009742_05020</name>
</gene>
<keyword evidence="6 8" id="KW-0472">Membrane</keyword>
<evidence type="ECO:0000313" key="11">
    <source>
        <dbReference type="Proteomes" id="UP001500190"/>
    </source>
</evidence>
<comment type="subcellular location">
    <subcellularLocation>
        <location evidence="1">Cell membrane</location>
        <topology evidence="1">Multi-pass membrane protein</topology>
    </subcellularLocation>
</comment>
<dbReference type="InterPro" id="IPR050622">
    <property type="entry name" value="CPA3_antiporter_subunitB"/>
</dbReference>
<proteinExistence type="inferred from homology"/>
<feature type="compositionally biased region" description="Basic and acidic residues" evidence="7">
    <location>
        <begin position="117"/>
        <end position="128"/>
    </location>
</feature>
<dbReference type="RefSeq" id="WP_344187689.1">
    <property type="nucleotide sequence ID" value="NZ_BAAAND010000001.1"/>
</dbReference>
<accession>A0ABP4NS51</accession>
<feature type="region of interest" description="Disordered" evidence="7">
    <location>
        <begin position="92"/>
        <end position="141"/>
    </location>
</feature>
<organism evidence="10 11">
    <name type="scientific">Kribbella karoonensis</name>
    <dbReference type="NCBI Taxonomy" id="324851"/>
    <lineage>
        <taxon>Bacteria</taxon>
        <taxon>Bacillati</taxon>
        <taxon>Actinomycetota</taxon>
        <taxon>Actinomycetes</taxon>
        <taxon>Propionibacteriales</taxon>
        <taxon>Kribbellaceae</taxon>
        <taxon>Kribbella</taxon>
    </lineage>
</organism>
<dbReference type="Pfam" id="PF04039">
    <property type="entry name" value="MnhB"/>
    <property type="match status" value="1"/>
</dbReference>
<keyword evidence="4 8" id="KW-0812">Transmembrane</keyword>
<feature type="transmembrane region" description="Helical" evidence="8">
    <location>
        <begin position="217"/>
        <end position="241"/>
    </location>
</feature>
<keyword evidence="5 8" id="KW-1133">Transmembrane helix</keyword>
<feature type="transmembrane region" description="Helical" evidence="8">
    <location>
        <begin position="159"/>
        <end position="180"/>
    </location>
</feature>
<dbReference type="EMBL" id="BAAAND010000001">
    <property type="protein sequence ID" value="GAA1566580.1"/>
    <property type="molecule type" value="Genomic_DNA"/>
</dbReference>
<feature type="transmembrane region" description="Helical" evidence="8">
    <location>
        <begin position="64"/>
        <end position="82"/>
    </location>
</feature>
<feature type="transmembrane region" description="Helical" evidence="8">
    <location>
        <begin position="261"/>
        <end position="285"/>
    </location>
</feature>
<dbReference type="InterPro" id="IPR007182">
    <property type="entry name" value="MnhB"/>
</dbReference>
<comment type="caution">
    <text evidence="10">The sequence shown here is derived from an EMBL/GenBank/DDBJ whole genome shotgun (WGS) entry which is preliminary data.</text>
</comment>
<dbReference type="PANTHER" id="PTHR33932:SF4">
    <property type="entry name" value="NA(+)_H(+) ANTIPORTER SUBUNIT B"/>
    <property type="match status" value="1"/>
</dbReference>
<evidence type="ECO:0000256" key="7">
    <source>
        <dbReference type="SAM" id="MobiDB-lite"/>
    </source>
</evidence>
<keyword evidence="11" id="KW-1185">Reference proteome</keyword>
<evidence type="ECO:0000259" key="9">
    <source>
        <dbReference type="Pfam" id="PF04039"/>
    </source>
</evidence>